<protein>
    <submittedName>
        <fullName evidence="2">Protein PATRONUS 2-like</fullName>
    </submittedName>
</protein>
<reference evidence="2 3" key="1">
    <citation type="submission" date="2024-06" db="EMBL/GenBank/DDBJ databases">
        <title>A chromosome level genome sequence of Diviner's sage (Salvia divinorum).</title>
        <authorList>
            <person name="Ford S.A."/>
            <person name="Ro D.-K."/>
            <person name="Ness R.W."/>
            <person name="Phillips M.A."/>
        </authorList>
    </citation>
    <scope>NUCLEOTIDE SEQUENCE [LARGE SCALE GENOMIC DNA]</scope>
    <source>
        <strain evidence="2">SAF-2024a</strain>
        <tissue evidence="2">Leaf</tissue>
    </source>
</reference>
<organism evidence="2 3">
    <name type="scientific">Salvia divinorum</name>
    <name type="common">Maria pastora</name>
    <name type="synonym">Diviner's sage</name>
    <dbReference type="NCBI Taxonomy" id="28513"/>
    <lineage>
        <taxon>Eukaryota</taxon>
        <taxon>Viridiplantae</taxon>
        <taxon>Streptophyta</taxon>
        <taxon>Embryophyta</taxon>
        <taxon>Tracheophyta</taxon>
        <taxon>Spermatophyta</taxon>
        <taxon>Magnoliopsida</taxon>
        <taxon>eudicotyledons</taxon>
        <taxon>Gunneridae</taxon>
        <taxon>Pentapetalae</taxon>
        <taxon>asterids</taxon>
        <taxon>lamiids</taxon>
        <taxon>Lamiales</taxon>
        <taxon>Lamiaceae</taxon>
        <taxon>Nepetoideae</taxon>
        <taxon>Mentheae</taxon>
        <taxon>Salviinae</taxon>
        <taxon>Salvia</taxon>
        <taxon>Salvia subgen. Calosphace</taxon>
    </lineage>
</organism>
<dbReference type="Proteomes" id="UP001567538">
    <property type="component" value="Unassembled WGS sequence"/>
</dbReference>
<feature type="region of interest" description="Disordered" evidence="1">
    <location>
        <begin position="1"/>
        <end position="58"/>
    </location>
</feature>
<dbReference type="AlphaFoldDB" id="A0ABD1I9Z2"/>
<accession>A0ABD1I9Z2</accession>
<gene>
    <name evidence="2" type="ORF">AAHA92_07747</name>
</gene>
<dbReference type="PANTHER" id="PTHR35125">
    <property type="entry name" value="NEURON NAVIGATOR 1-LIKE-RELATED"/>
    <property type="match status" value="1"/>
</dbReference>
<sequence>MATPAHRLIQDQNQNFLYNGTTPGGKTDVTKADKRGGGLGGRKALNDISNSRNPSALHSMKKDSFIKKDPATVKGKSSKAAEKGRVGGRKALRDLTNSAMPRPMQIPKPNAVAEEGFLHNHQECIKAQTKTVDKDYFLKTVGLVNDIAALPSARKAPLPISTKKLKHSTMEEEMLLIELPSCCSPACRSPQSPKAPYAMNWEDDDCLSDLMMMIVSPKLK</sequence>
<comment type="caution">
    <text evidence="2">The sequence shown here is derived from an EMBL/GenBank/DDBJ whole genome shotgun (WGS) entry which is preliminary data.</text>
</comment>
<evidence type="ECO:0000256" key="1">
    <source>
        <dbReference type="SAM" id="MobiDB-lite"/>
    </source>
</evidence>
<proteinExistence type="predicted"/>
<dbReference type="InterPro" id="IPR039326">
    <property type="entry name" value="Patronus"/>
</dbReference>
<evidence type="ECO:0000313" key="3">
    <source>
        <dbReference type="Proteomes" id="UP001567538"/>
    </source>
</evidence>
<feature type="compositionally biased region" description="Polar residues" evidence="1">
    <location>
        <begin position="10"/>
        <end position="21"/>
    </location>
</feature>
<name>A0ABD1I9Z2_SALDI</name>
<dbReference type="PANTHER" id="PTHR35125:SF2">
    <property type="entry name" value="PROTEIN PATRONUS 2-LIKE"/>
    <property type="match status" value="1"/>
</dbReference>
<dbReference type="EMBL" id="JBEAFC010000003">
    <property type="protein sequence ID" value="KAL1565543.1"/>
    <property type="molecule type" value="Genomic_DNA"/>
</dbReference>
<evidence type="ECO:0000313" key="2">
    <source>
        <dbReference type="EMBL" id="KAL1565543.1"/>
    </source>
</evidence>
<keyword evidence="3" id="KW-1185">Reference proteome</keyword>